<evidence type="ECO:0000256" key="8">
    <source>
        <dbReference type="ARBA" id="ARBA00022989"/>
    </source>
</evidence>
<keyword evidence="8" id="KW-1133">Transmembrane helix</keyword>
<evidence type="ECO:0000256" key="3">
    <source>
        <dbReference type="ARBA" id="ARBA00022448"/>
    </source>
</evidence>
<proteinExistence type="inferred from homology"/>
<evidence type="ECO:0000256" key="9">
    <source>
        <dbReference type="ARBA" id="ARBA00023136"/>
    </source>
</evidence>
<keyword evidence="4" id="KW-1003">Cell membrane</keyword>
<keyword evidence="9" id="KW-0472">Membrane</keyword>
<evidence type="ECO:0000259" key="11">
    <source>
        <dbReference type="PROSITE" id="PS52015"/>
    </source>
</evidence>
<dbReference type="Pfam" id="PF03544">
    <property type="entry name" value="TonB_C"/>
    <property type="match status" value="1"/>
</dbReference>
<comment type="caution">
    <text evidence="12">The sequence shown here is derived from an EMBL/GenBank/DDBJ whole genome shotgun (WGS) entry which is preliminary data.</text>
</comment>
<dbReference type="Gene3D" id="3.30.1150.10">
    <property type="match status" value="1"/>
</dbReference>
<gene>
    <name evidence="12" type="ORF">GCM10011419_23890</name>
</gene>
<feature type="compositionally biased region" description="Low complexity" evidence="10">
    <location>
        <begin position="80"/>
        <end position="102"/>
    </location>
</feature>
<dbReference type="RefSeq" id="WP_189353941.1">
    <property type="nucleotide sequence ID" value="NZ_BMYP01000033.1"/>
</dbReference>
<evidence type="ECO:0000256" key="7">
    <source>
        <dbReference type="ARBA" id="ARBA00022927"/>
    </source>
</evidence>
<organism evidence="12 13">
    <name type="scientific">Vogesella fluminis</name>
    <dbReference type="NCBI Taxonomy" id="1069161"/>
    <lineage>
        <taxon>Bacteria</taxon>
        <taxon>Pseudomonadati</taxon>
        <taxon>Pseudomonadota</taxon>
        <taxon>Betaproteobacteria</taxon>
        <taxon>Neisseriales</taxon>
        <taxon>Chromobacteriaceae</taxon>
        <taxon>Vogesella</taxon>
    </lineage>
</organism>
<evidence type="ECO:0000256" key="6">
    <source>
        <dbReference type="ARBA" id="ARBA00022692"/>
    </source>
</evidence>
<feature type="region of interest" description="Disordered" evidence="10">
    <location>
        <begin position="128"/>
        <end position="151"/>
    </location>
</feature>
<reference evidence="13" key="1">
    <citation type="journal article" date="2019" name="Int. J. Syst. Evol. Microbiol.">
        <title>The Global Catalogue of Microorganisms (GCM) 10K type strain sequencing project: providing services to taxonomists for standard genome sequencing and annotation.</title>
        <authorList>
            <consortium name="The Broad Institute Genomics Platform"/>
            <consortium name="The Broad Institute Genome Sequencing Center for Infectious Disease"/>
            <person name="Wu L."/>
            <person name="Ma J."/>
        </authorList>
    </citation>
    <scope>NUCLEOTIDE SEQUENCE [LARGE SCALE GENOMIC DNA]</scope>
    <source>
        <strain evidence="13">KCTC 23713</strain>
    </source>
</reference>
<evidence type="ECO:0000256" key="2">
    <source>
        <dbReference type="ARBA" id="ARBA00006555"/>
    </source>
</evidence>
<evidence type="ECO:0000313" key="12">
    <source>
        <dbReference type="EMBL" id="GHD79895.1"/>
    </source>
</evidence>
<sequence length="239" mass="24195">MRAALLLSLALHALLLAAFAWQFRPLPARTPPLQLLLQPAAEVMAPRGGDRAVAPAAPRQPAVTPAPAVRRAAPPPSTPSPSTLSPLAAATPPATAPATGTAAAASATAPAGSNGSNAAANLAPAAGAASPPAVANGNTATGGEKTGESRAVRVRFAPKPPYPALSRELGEEGVVLLRIAVGAGGQCEQVQLLRSSGFVRLDRAARDSVRSWRFDAAWQGGQPVAASIDIPVRFRLDES</sequence>
<dbReference type="NCBIfam" id="TIGR01352">
    <property type="entry name" value="tonB_Cterm"/>
    <property type="match status" value="1"/>
</dbReference>
<feature type="domain" description="TonB C-terminal" evidence="11">
    <location>
        <begin position="147"/>
        <end position="239"/>
    </location>
</feature>
<keyword evidence="6" id="KW-0812">Transmembrane</keyword>
<accession>A0ABQ3HBZ8</accession>
<feature type="region of interest" description="Disordered" evidence="10">
    <location>
        <begin position="48"/>
        <end position="102"/>
    </location>
</feature>
<dbReference type="PANTHER" id="PTHR33446:SF2">
    <property type="entry name" value="PROTEIN TONB"/>
    <property type="match status" value="1"/>
</dbReference>
<keyword evidence="5" id="KW-0997">Cell inner membrane</keyword>
<keyword evidence="7" id="KW-0653">Protein transport</keyword>
<dbReference type="InterPro" id="IPR037682">
    <property type="entry name" value="TonB_C"/>
</dbReference>
<evidence type="ECO:0000256" key="4">
    <source>
        <dbReference type="ARBA" id="ARBA00022475"/>
    </source>
</evidence>
<comment type="similarity">
    <text evidence="2">Belongs to the TonB family.</text>
</comment>
<dbReference type="InterPro" id="IPR051045">
    <property type="entry name" value="TonB-dependent_transducer"/>
</dbReference>
<protein>
    <recommendedName>
        <fullName evidence="11">TonB C-terminal domain-containing protein</fullName>
    </recommendedName>
</protein>
<dbReference type="Proteomes" id="UP000662678">
    <property type="component" value="Unassembled WGS sequence"/>
</dbReference>
<evidence type="ECO:0000313" key="13">
    <source>
        <dbReference type="Proteomes" id="UP000662678"/>
    </source>
</evidence>
<evidence type="ECO:0000256" key="5">
    <source>
        <dbReference type="ARBA" id="ARBA00022519"/>
    </source>
</evidence>
<keyword evidence="3" id="KW-0813">Transport</keyword>
<dbReference type="PROSITE" id="PS52015">
    <property type="entry name" value="TONB_CTD"/>
    <property type="match status" value="1"/>
</dbReference>
<keyword evidence="13" id="KW-1185">Reference proteome</keyword>
<feature type="compositionally biased region" description="Low complexity" evidence="10">
    <location>
        <begin position="51"/>
        <end position="72"/>
    </location>
</feature>
<comment type="subcellular location">
    <subcellularLocation>
        <location evidence="1">Cell inner membrane</location>
        <topology evidence="1">Single-pass membrane protein</topology>
        <orientation evidence="1">Periplasmic side</orientation>
    </subcellularLocation>
</comment>
<evidence type="ECO:0000256" key="10">
    <source>
        <dbReference type="SAM" id="MobiDB-lite"/>
    </source>
</evidence>
<dbReference type="SUPFAM" id="SSF74653">
    <property type="entry name" value="TolA/TonB C-terminal domain"/>
    <property type="match status" value="1"/>
</dbReference>
<dbReference type="InterPro" id="IPR006260">
    <property type="entry name" value="TonB/TolA_C"/>
</dbReference>
<dbReference type="PANTHER" id="PTHR33446">
    <property type="entry name" value="PROTEIN TONB-RELATED"/>
    <property type="match status" value="1"/>
</dbReference>
<dbReference type="EMBL" id="BMYP01000033">
    <property type="protein sequence ID" value="GHD79895.1"/>
    <property type="molecule type" value="Genomic_DNA"/>
</dbReference>
<evidence type="ECO:0000256" key="1">
    <source>
        <dbReference type="ARBA" id="ARBA00004383"/>
    </source>
</evidence>
<name>A0ABQ3HBZ8_9NEIS</name>